<gene>
    <name evidence="7" type="ORF">ACFQJ4_01380</name>
</gene>
<comment type="caution">
    <text evidence="7">The sequence shown here is derived from an EMBL/GenBank/DDBJ whole genome shotgun (WGS) entry which is preliminary data.</text>
</comment>
<evidence type="ECO:0000256" key="5">
    <source>
        <dbReference type="ARBA" id="ARBA00023136"/>
    </source>
</evidence>
<keyword evidence="5 6" id="KW-0472">Membrane</keyword>
<evidence type="ECO:0000313" key="8">
    <source>
        <dbReference type="Proteomes" id="UP001596398"/>
    </source>
</evidence>
<dbReference type="EMBL" id="JBHTAP010000001">
    <property type="protein sequence ID" value="MFC7233959.1"/>
    <property type="molecule type" value="Genomic_DNA"/>
</dbReference>
<evidence type="ECO:0000313" key="7">
    <source>
        <dbReference type="EMBL" id="MFC7233959.1"/>
    </source>
</evidence>
<feature type="transmembrane region" description="Helical" evidence="6">
    <location>
        <begin position="190"/>
        <end position="209"/>
    </location>
</feature>
<dbReference type="PANTHER" id="PTHR30250:SF27">
    <property type="entry name" value="POLYSACCHARIDE BIOSYNTHESIS PROTEIN"/>
    <property type="match status" value="1"/>
</dbReference>
<keyword evidence="8" id="KW-1185">Reference proteome</keyword>
<keyword evidence="3 6" id="KW-0812">Transmembrane</keyword>
<feature type="transmembrane region" description="Helical" evidence="6">
    <location>
        <begin position="230"/>
        <end position="251"/>
    </location>
</feature>
<protein>
    <submittedName>
        <fullName evidence="7">Flippase</fullName>
    </submittedName>
</protein>
<feature type="transmembrane region" description="Helical" evidence="6">
    <location>
        <begin position="397"/>
        <end position="414"/>
    </location>
</feature>
<dbReference type="RefSeq" id="WP_276234952.1">
    <property type="nucleotide sequence ID" value="NZ_CP119802.1"/>
</dbReference>
<feature type="transmembrane region" description="Helical" evidence="6">
    <location>
        <begin position="86"/>
        <end position="108"/>
    </location>
</feature>
<dbReference type="InterPro" id="IPR002797">
    <property type="entry name" value="Polysacc_synth"/>
</dbReference>
<dbReference type="AlphaFoldDB" id="A0ABD5ZKB9"/>
<feature type="transmembrane region" description="Helical" evidence="6">
    <location>
        <begin position="435"/>
        <end position="454"/>
    </location>
</feature>
<evidence type="ECO:0000256" key="1">
    <source>
        <dbReference type="ARBA" id="ARBA00004651"/>
    </source>
</evidence>
<evidence type="ECO:0000256" key="4">
    <source>
        <dbReference type="ARBA" id="ARBA00022989"/>
    </source>
</evidence>
<comment type="subcellular location">
    <subcellularLocation>
        <location evidence="1">Cell membrane</location>
        <topology evidence="1">Multi-pass membrane protein</topology>
    </subcellularLocation>
</comment>
<name>A0ABD5ZKB9_9EURY</name>
<feature type="transmembrane region" description="Helical" evidence="6">
    <location>
        <begin position="371"/>
        <end position="391"/>
    </location>
</feature>
<accession>A0ABD5ZKB9</accession>
<keyword evidence="2" id="KW-1003">Cell membrane</keyword>
<evidence type="ECO:0000256" key="2">
    <source>
        <dbReference type="ARBA" id="ARBA00022475"/>
    </source>
</evidence>
<keyword evidence="4 6" id="KW-1133">Transmembrane helix</keyword>
<organism evidence="7 8">
    <name type="scientific">Halosegnis marinus</name>
    <dbReference type="NCBI Taxonomy" id="3034023"/>
    <lineage>
        <taxon>Archaea</taxon>
        <taxon>Methanobacteriati</taxon>
        <taxon>Methanobacteriota</taxon>
        <taxon>Stenosarchaea group</taxon>
        <taxon>Halobacteria</taxon>
        <taxon>Halobacteriales</taxon>
        <taxon>Natronomonadaceae</taxon>
        <taxon>Halosegnis</taxon>
    </lineage>
</organism>
<proteinExistence type="predicted"/>
<feature type="transmembrane region" description="Helical" evidence="6">
    <location>
        <begin position="460"/>
        <end position="478"/>
    </location>
</feature>
<sequence>MVSIDDSVRKLFKGGGILLFGLLLQLGISFVGKLIVARELSVADFGGVVLGTTVAMIAATAAQLGLHEGVARYLPRFDTAAEKRGVVLSAASLAVPISVVFGVALYLISPTLSRVAFDSPEVAPVFRVFSFVVPLMVTHQLIIGVVQGQQRTTPKVLIENTAKPVARIAAIGIVVAVGATGLRISLAYLFGWVVPVLFGLGYLYVYTNVPDRTVGAVFRHRELLSFSMPLVLSGVLTIVFNDIDTLLLGYFSGGTEQVALYNAVYPLATLLNTATTAFAFVFMPVLSEIHADGRENEMERMYQVVTKWVFTATLPVFLVISLFPARLIALTFGAKYTAGATTLQVLAIGFFVHTVAGLNRETAASIGRSKMLLYADAGAAIFNMALNIALIPRYGPLGAGVATAATYVVLNLVLSGQLYREVGIVPVTNAMIRPGVAGVATFLMVYFVAGWLAAPEPATLVAAFLVFALLYAISILRFGGIESEEVMLVNSIEERFGIDLEPIKRIGRRLMP</sequence>
<dbReference type="GeneID" id="79265621"/>
<feature type="transmembrane region" description="Helical" evidence="6">
    <location>
        <begin position="308"/>
        <end position="330"/>
    </location>
</feature>
<dbReference type="GO" id="GO:0005886">
    <property type="term" value="C:plasma membrane"/>
    <property type="evidence" value="ECO:0007669"/>
    <property type="project" value="UniProtKB-SubCell"/>
</dbReference>
<feature type="transmembrane region" description="Helical" evidence="6">
    <location>
        <begin position="12"/>
        <end position="36"/>
    </location>
</feature>
<dbReference type="Pfam" id="PF01943">
    <property type="entry name" value="Polysacc_synt"/>
    <property type="match status" value="1"/>
</dbReference>
<evidence type="ECO:0000256" key="6">
    <source>
        <dbReference type="SAM" id="Phobius"/>
    </source>
</evidence>
<feature type="transmembrane region" description="Helical" evidence="6">
    <location>
        <begin position="263"/>
        <end position="287"/>
    </location>
</feature>
<dbReference type="CDD" id="cd13128">
    <property type="entry name" value="MATE_Wzx_like"/>
    <property type="match status" value="1"/>
</dbReference>
<feature type="transmembrane region" description="Helical" evidence="6">
    <location>
        <begin position="128"/>
        <end position="146"/>
    </location>
</feature>
<evidence type="ECO:0000256" key="3">
    <source>
        <dbReference type="ARBA" id="ARBA00022692"/>
    </source>
</evidence>
<dbReference type="Proteomes" id="UP001596398">
    <property type="component" value="Unassembled WGS sequence"/>
</dbReference>
<feature type="transmembrane region" description="Helical" evidence="6">
    <location>
        <begin position="166"/>
        <end position="184"/>
    </location>
</feature>
<feature type="transmembrane region" description="Helical" evidence="6">
    <location>
        <begin position="336"/>
        <end position="359"/>
    </location>
</feature>
<dbReference type="PANTHER" id="PTHR30250">
    <property type="entry name" value="PST FAMILY PREDICTED COLANIC ACID TRANSPORTER"/>
    <property type="match status" value="1"/>
</dbReference>
<dbReference type="InterPro" id="IPR050833">
    <property type="entry name" value="Poly_Biosynth_Transport"/>
</dbReference>
<reference evidence="7 8" key="1">
    <citation type="journal article" date="2019" name="Int. J. Syst. Evol. Microbiol.">
        <title>The Global Catalogue of Microorganisms (GCM) 10K type strain sequencing project: providing services to taxonomists for standard genome sequencing and annotation.</title>
        <authorList>
            <consortium name="The Broad Institute Genomics Platform"/>
            <consortium name="The Broad Institute Genome Sequencing Center for Infectious Disease"/>
            <person name="Wu L."/>
            <person name="Ma J."/>
        </authorList>
    </citation>
    <scope>NUCLEOTIDE SEQUENCE [LARGE SCALE GENOMIC DNA]</scope>
    <source>
        <strain evidence="7 8">DT85</strain>
    </source>
</reference>